<dbReference type="EMBL" id="JAJSOW010000107">
    <property type="protein sequence ID" value="KAI9157252.1"/>
    <property type="molecule type" value="Genomic_DNA"/>
</dbReference>
<protein>
    <submittedName>
        <fullName evidence="3">Uncharacterized protein</fullName>
    </submittedName>
</protein>
<name>A0AAD5IAY2_ACENE</name>
<dbReference type="Gene3D" id="1.25.40.10">
    <property type="entry name" value="Tetratricopeptide repeat domain"/>
    <property type="match status" value="4"/>
</dbReference>
<keyword evidence="1" id="KW-0677">Repeat</keyword>
<evidence type="ECO:0000256" key="2">
    <source>
        <dbReference type="PROSITE-ProRule" id="PRU00708"/>
    </source>
</evidence>
<dbReference type="FunFam" id="1.25.40.10:FF:000031">
    <property type="entry name" value="Pentatricopeptide repeat-containing protein mitochondrial"/>
    <property type="match status" value="2"/>
</dbReference>
<dbReference type="PROSITE" id="PS51375">
    <property type="entry name" value="PPR"/>
    <property type="match status" value="3"/>
</dbReference>
<evidence type="ECO:0000313" key="4">
    <source>
        <dbReference type="Proteomes" id="UP001064489"/>
    </source>
</evidence>
<comment type="caution">
    <text evidence="3">The sequence shown here is derived from an EMBL/GenBank/DDBJ whole genome shotgun (WGS) entry which is preliminary data.</text>
</comment>
<feature type="repeat" description="PPR" evidence="2">
    <location>
        <begin position="387"/>
        <end position="421"/>
    </location>
</feature>
<feature type="repeat" description="PPR" evidence="2">
    <location>
        <begin position="286"/>
        <end position="320"/>
    </location>
</feature>
<dbReference type="FunFam" id="1.25.40.10:FF:000366">
    <property type="entry name" value="Pentatricopeptide (PPR) repeat-containing protein"/>
    <property type="match status" value="1"/>
</dbReference>
<gene>
    <name evidence="3" type="ORF">LWI28_019250</name>
</gene>
<dbReference type="InterPro" id="IPR002885">
    <property type="entry name" value="PPR_rpt"/>
</dbReference>
<reference evidence="3" key="1">
    <citation type="journal article" date="2022" name="Plant J.">
        <title>Strategies of tolerance reflected in two North American maple genomes.</title>
        <authorList>
            <person name="McEvoy S.L."/>
            <person name="Sezen U.U."/>
            <person name="Trouern-Trend A."/>
            <person name="McMahon S.M."/>
            <person name="Schaberg P.G."/>
            <person name="Yang J."/>
            <person name="Wegrzyn J.L."/>
            <person name="Swenson N.G."/>
        </authorList>
    </citation>
    <scope>NUCLEOTIDE SEQUENCE</scope>
    <source>
        <strain evidence="3">91603</strain>
    </source>
</reference>
<keyword evidence="4" id="KW-1185">Reference proteome</keyword>
<evidence type="ECO:0000256" key="1">
    <source>
        <dbReference type="ARBA" id="ARBA00022737"/>
    </source>
</evidence>
<proteinExistence type="predicted"/>
<organism evidence="3 4">
    <name type="scientific">Acer negundo</name>
    <name type="common">Box elder</name>
    <dbReference type="NCBI Taxonomy" id="4023"/>
    <lineage>
        <taxon>Eukaryota</taxon>
        <taxon>Viridiplantae</taxon>
        <taxon>Streptophyta</taxon>
        <taxon>Embryophyta</taxon>
        <taxon>Tracheophyta</taxon>
        <taxon>Spermatophyta</taxon>
        <taxon>Magnoliopsida</taxon>
        <taxon>eudicotyledons</taxon>
        <taxon>Gunneridae</taxon>
        <taxon>Pentapetalae</taxon>
        <taxon>rosids</taxon>
        <taxon>malvids</taxon>
        <taxon>Sapindales</taxon>
        <taxon>Sapindaceae</taxon>
        <taxon>Hippocastanoideae</taxon>
        <taxon>Acereae</taxon>
        <taxon>Acer</taxon>
    </lineage>
</organism>
<dbReference type="NCBIfam" id="TIGR00756">
    <property type="entry name" value="PPR"/>
    <property type="match status" value="6"/>
</dbReference>
<dbReference type="AlphaFoldDB" id="A0AAD5IAY2"/>
<dbReference type="GO" id="GO:0009451">
    <property type="term" value="P:RNA modification"/>
    <property type="evidence" value="ECO:0007669"/>
    <property type="project" value="InterPro"/>
</dbReference>
<feature type="repeat" description="PPR" evidence="2">
    <location>
        <begin position="184"/>
        <end position="218"/>
    </location>
</feature>
<dbReference type="GO" id="GO:0003723">
    <property type="term" value="F:RNA binding"/>
    <property type="evidence" value="ECO:0007669"/>
    <property type="project" value="InterPro"/>
</dbReference>
<reference evidence="3" key="2">
    <citation type="submission" date="2023-02" db="EMBL/GenBank/DDBJ databases">
        <authorList>
            <person name="Swenson N.G."/>
            <person name="Wegrzyn J.L."/>
            <person name="Mcevoy S.L."/>
        </authorList>
    </citation>
    <scope>NUCLEOTIDE SEQUENCE</scope>
    <source>
        <strain evidence="3">91603</strain>
        <tissue evidence="3">Leaf</tissue>
    </source>
</reference>
<dbReference type="Proteomes" id="UP001064489">
    <property type="component" value="Chromosome 12"/>
</dbReference>
<sequence length="618" mass="69681">MNLITTTTTTTTTTTLQDTLVCFLHRQHQTINHLKQIHSFVITYGLSQDTFLLNKLLHCFLTLPHDHTNHALLLFNQSEKPNIKIWNTIIRGFSTSPHQSHISIALYARMHRQNGIVPDKHTFPSLLKAFSKSRNQNPFLFYAHIVKYGFDSDDFVRNSLISALSNCGYVNFARQLFDDSAKRDVVAWTAMIDGYVKNGCAVDGLRCLMEMRSVGVRVDAMTIVSVLVAAGMVGDVWFGRWVHGFYIERGRVRFDVYVGSVLIDMYSKCGCSDDACKFFNEMPSRNVVTWSTLIAGYVQCSRFKDALLVFKDMLVDGVKPNQSTLTSVLTACAQVGALDQGRWIHGYIDRFKLDMNLTLGTTLIDMYSKCGCIEEALMVFEKLPEKDVYPWTAMINGLAMHGDVLSCLNVFSRMLTSGVQPNEVTFIGVLSACAHGGLVDEGCRFFKSMRDDHNLEPNVDHYGCMVDLLGRAGYLEEARKLIEDMPMEPSPGVWGALLAACMIHNAFELGEYIGKHLIKLQPNHSGRYALLANLYSKSEIWDESAQVRKIMRRKGVDKTPGCSWIQVNGVVNEFISHDTSHSKLTNHIYEMLNYINVELKLIGYVSDKDFLAFDLDVV</sequence>
<dbReference type="Pfam" id="PF13041">
    <property type="entry name" value="PPR_2"/>
    <property type="match status" value="2"/>
</dbReference>
<dbReference type="InterPro" id="IPR011990">
    <property type="entry name" value="TPR-like_helical_dom_sf"/>
</dbReference>
<dbReference type="Pfam" id="PF20431">
    <property type="entry name" value="E_motif"/>
    <property type="match status" value="1"/>
</dbReference>
<dbReference type="Pfam" id="PF01535">
    <property type="entry name" value="PPR"/>
    <property type="match status" value="3"/>
</dbReference>
<dbReference type="PANTHER" id="PTHR47926:SF463">
    <property type="entry name" value="PENTATRICOPEPTIDE REPEAT-CONTAINING PROTEIN"/>
    <property type="match status" value="1"/>
</dbReference>
<dbReference type="InterPro" id="IPR046848">
    <property type="entry name" value="E_motif"/>
</dbReference>
<accession>A0AAD5IAY2</accession>
<dbReference type="PANTHER" id="PTHR47926">
    <property type="entry name" value="PENTATRICOPEPTIDE REPEAT-CONTAINING PROTEIN"/>
    <property type="match status" value="1"/>
</dbReference>
<dbReference type="InterPro" id="IPR046960">
    <property type="entry name" value="PPR_At4g14850-like_plant"/>
</dbReference>
<evidence type="ECO:0000313" key="3">
    <source>
        <dbReference type="EMBL" id="KAI9157252.1"/>
    </source>
</evidence>